<accession>A0A4V2WL44</accession>
<dbReference type="RefSeq" id="WP_132289773.1">
    <property type="nucleotide sequence ID" value="NZ_SKBM01000011.1"/>
</dbReference>
<evidence type="ECO:0000313" key="1">
    <source>
        <dbReference type="EMBL" id="TCZ61104.1"/>
    </source>
</evidence>
<comment type="caution">
    <text evidence="1">The sequence shown here is derived from an EMBL/GenBank/DDBJ whole genome shotgun (WGS) entry which is preliminary data.</text>
</comment>
<reference evidence="1 2" key="1">
    <citation type="submission" date="2019-03" db="EMBL/GenBank/DDBJ databases">
        <title>Paracraurococcus aquatilis NE82 genome sequence.</title>
        <authorList>
            <person name="Zhao Y."/>
            <person name="Du Z."/>
        </authorList>
    </citation>
    <scope>NUCLEOTIDE SEQUENCE [LARGE SCALE GENOMIC DNA]</scope>
    <source>
        <strain evidence="1 2">NE82</strain>
    </source>
</reference>
<dbReference type="AlphaFoldDB" id="A0A4V2WL44"/>
<gene>
    <name evidence="1" type="ORF">EXY23_13320</name>
</gene>
<dbReference type="Proteomes" id="UP000295023">
    <property type="component" value="Unassembled WGS sequence"/>
</dbReference>
<dbReference type="OrthoDB" id="7269831at2"/>
<proteinExistence type="predicted"/>
<organism evidence="1 2">
    <name type="scientific">Roseicella aquatilis</name>
    <dbReference type="NCBI Taxonomy" id="2527868"/>
    <lineage>
        <taxon>Bacteria</taxon>
        <taxon>Pseudomonadati</taxon>
        <taxon>Pseudomonadota</taxon>
        <taxon>Alphaproteobacteria</taxon>
        <taxon>Acetobacterales</taxon>
        <taxon>Roseomonadaceae</taxon>
        <taxon>Roseicella</taxon>
    </lineage>
</organism>
<sequence length="122" mass="13562">MALRLVSSGDGPSLAIRDHLLPLVRARGTLEVQRDSVRLIVLKTDGWVFEHWTPFNDLMPGEASSPGYRHALQRQNAAPDLPYGLDVWHAGTKVLSMLWADDGAFEIIDFVRGAWEVEALAL</sequence>
<protein>
    <submittedName>
        <fullName evidence="1">Uncharacterized protein</fullName>
    </submittedName>
</protein>
<name>A0A4V2WL44_9PROT</name>
<keyword evidence="2" id="KW-1185">Reference proteome</keyword>
<dbReference type="EMBL" id="SKBM01000011">
    <property type="protein sequence ID" value="TCZ61104.1"/>
    <property type="molecule type" value="Genomic_DNA"/>
</dbReference>
<evidence type="ECO:0000313" key="2">
    <source>
        <dbReference type="Proteomes" id="UP000295023"/>
    </source>
</evidence>